<accession>A0ABD3LNA7</accession>
<organism evidence="1 2">
    <name type="scientific">Eucalyptus globulus</name>
    <name type="common">Tasmanian blue gum</name>
    <dbReference type="NCBI Taxonomy" id="34317"/>
    <lineage>
        <taxon>Eukaryota</taxon>
        <taxon>Viridiplantae</taxon>
        <taxon>Streptophyta</taxon>
        <taxon>Embryophyta</taxon>
        <taxon>Tracheophyta</taxon>
        <taxon>Spermatophyta</taxon>
        <taxon>Magnoliopsida</taxon>
        <taxon>eudicotyledons</taxon>
        <taxon>Gunneridae</taxon>
        <taxon>Pentapetalae</taxon>
        <taxon>rosids</taxon>
        <taxon>malvids</taxon>
        <taxon>Myrtales</taxon>
        <taxon>Myrtaceae</taxon>
        <taxon>Myrtoideae</taxon>
        <taxon>Eucalypteae</taxon>
        <taxon>Eucalyptus</taxon>
    </lineage>
</organism>
<dbReference type="PANTHER" id="PTHR33137:SF4">
    <property type="entry name" value="MEDIATOR OF RNA POLYMERASE II TRANSCRIPTION SUBUNIT 15A-RELATED"/>
    <property type="match status" value="1"/>
</dbReference>
<reference evidence="1 2" key="1">
    <citation type="submission" date="2024-11" db="EMBL/GenBank/DDBJ databases">
        <title>Chromosome-level genome assembly of Eucalyptus globulus Labill. provides insights into its genome evolution.</title>
        <authorList>
            <person name="Li X."/>
        </authorList>
    </citation>
    <scope>NUCLEOTIDE SEQUENCE [LARGE SCALE GENOMIC DNA]</scope>
    <source>
        <strain evidence="1">CL2024</strain>
        <tissue evidence="1">Fresh tender leaves</tissue>
    </source>
</reference>
<protein>
    <submittedName>
        <fullName evidence="1">Uncharacterized protein</fullName>
    </submittedName>
</protein>
<dbReference type="Proteomes" id="UP001634007">
    <property type="component" value="Unassembled WGS sequence"/>
</dbReference>
<dbReference type="AlphaFoldDB" id="A0ABD3LNA7"/>
<evidence type="ECO:0000313" key="2">
    <source>
        <dbReference type="Proteomes" id="UP001634007"/>
    </source>
</evidence>
<gene>
    <name evidence="1" type="ORF">ACJRO7_000631</name>
</gene>
<evidence type="ECO:0000313" key="1">
    <source>
        <dbReference type="EMBL" id="KAL3753265.1"/>
    </source>
</evidence>
<proteinExistence type="predicted"/>
<sequence>MKSMREAYLPELNEMYQKISMKLQQHESLPLQPKSDQLDKSKNFKLMLERVIAILQVNKADIVPSFKEKSHETQMKPQLESMNLQGSVASIQQNNMGNLNHYSMIDSLQPNSNMDSGTVEATSVVVSNQSVVSVEL</sequence>
<comment type="caution">
    <text evidence="1">The sequence shown here is derived from an EMBL/GenBank/DDBJ whole genome shotgun (WGS) entry which is preliminary data.</text>
</comment>
<dbReference type="PANTHER" id="PTHR33137">
    <property type="entry name" value="MEDIATOR OF RNA POLYMERASE II TRANSCRIPTION SUBUNIT 15A-RELATED"/>
    <property type="match status" value="1"/>
</dbReference>
<name>A0ABD3LNA7_EUCGL</name>
<dbReference type="EMBL" id="JBJKBG010000001">
    <property type="protein sequence ID" value="KAL3753265.1"/>
    <property type="molecule type" value="Genomic_DNA"/>
</dbReference>
<keyword evidence="2" id="KW-1185">Reference proteome</keyword>
<dbReference type="InterPro" id="IPR044661">
    <property type="entry name" value="MED15a/b/c-like"/>
</dbReference>